<organism evidence="1 2">
    <name type="scientific">Amycolatopsis coloradensis</name>
    <dbReference type="NCBI Taxonomy" id="76021"/>
    <lineage>
        <taxon>Bacteria</taxon>
        <taxon>Bacillati</taxon>
        <taxon>Actinomycetota</taxon>
        <taxon>Actinomycetes</taxon>
        <taxon>Pseudonocardiales</taxon>
        <taxon>Pseudonocardiaceae</taxon>
        <taxon>Amycolatopsis</taxon>
    </lineage>
</organism>
<dbReference type="Proteomes" id="UP001456344">
    <property type="component" value="Chromosome"/>
</dbReference>
<reference evidence="1" key="1">
    <citation type="submission" date="2023-10" db="EMBL/GenBank/DDBJ databases">
        <title>Whole genome sequencing of actinobacterial strain Amycolatopsis sp. (BCA-696) identifies the underlying plant growth-promoting genes.</title>
        <authorList>
            <person name="Gandham P."/>
            <person name="Vadla N."/>
            <person name="Saji A."/>
            <person name="Srinivas V."/>
            <person name="Ruperao P."/>
            <person name="Selvanayagam S."/>
            <person name="Saxena R.K."/>
            <person name="Rathore A."/>
            <person name="Gopalakrishnan S."/>
            <person name="Thakur V."/>
        </authorList>
    </citation>
    <scope>NUCLEOTIDE SEQUENCE</scope>
    <source>
        <strain evidence="1">BCA-696</strain>
    </source>
</reference>
<proteinExistence type="predicted"/>
<gene>
    <name evidence="1" type="ORF">LCL61_22870</name>
</gene>
<protein>
    <submittedName>
        <fullName evidence="1">Helix-turn-helix domain-containing protein</fullName>
    </submittedName>
</protein>
<evidence type="ECO:0000313" key="2">
    <source>
        <dbReference type="Proteomes" id="UP001456344"/>
    </source>
</evidence>
<evidence type="ECO:0000313" key="1">
    <source>
        <dbReference type="EMBL" id="WYW18388.1"/>
    </source>
</evidence>
<keyword evidence="2" id="KW-1185">Reference proteome</keyword>
<name>A0ACD5BG56_9PSEU</name>
<sequence length="325" mass="34794">MRRLAVVVFNGASLGAMSFAFGVFEMASAFGELPDLELKVVGGEPGTALRGGGLTVPVPEDLGAVRDADLVLVPNWRSPMEDPPKAALEALRAAHDRGARVAGLCSGTFVLAAAGLLDGRPATTHWAMAPLLAARFPAVLLDESVLYIDDGDILTAGGGAAGMDLGLHLIRSWCGAEVANRLAKGMVVPPHRPGGQAQYIESPMPELDDGDPVSETMAWALTRLDTALPVDELARRAHMSRRNYDRRFREITGAAPGTWLTHQRVIRAQQLLESTDLPVDEIARYCGFSSSAALRPHFRRQVGVTPVSYRETFGTRLGVPEPILS</sequence>
<accession>A0ACD5BG56</accession>
<dbReference type="EMBL" id="CP150484">
    <property type="protein sequence ID" value="WYW18388.1"/>
    <property type="molecule type" value="Genomic_DNA"/>
</dbReference>